<dbReference type="SUPFAM" id="SSF54919">
    <property type="entry name" value="Nucleoside diphosphate kinase, NDK"/>
    <property type="match status" value="2"/>
</dbReference>
<name>A0AAV3XTK1_9GAST</name>
<dbReference type="GO" id="GO:0005813">
    <property type="term" value="C:centrosome"/>
    <property type="evidence" value="ECO:0007669"/>
    <property type="project" value="TreeGrafter"/>
</dbReference>
<sequence length="380" mass="42621">MADDRYAFIVEWYEEMAARTRTFQFFYFSGSKSIEMFDIKTRKMFLKTNLASCNIDLQDLFIGASINVLGRQLKIVEFGDEFTKRKLVSKLEKTLGYIKPDAVDKLGDVLEAISERGLLIAKMRLCKMTENDAFLFYQEHSGKSFMRDLLNYVTQGPVVAFELVGENAINRWRELIGPTDPSKARAEASTSLRARFGTDVTHNGFHGSDSPASASREIEFFFPSSGRNTLPNCVCGSSTTCCIIKPHAIKAGIAGKIINAIIDAGYKVNTIGQFDMEKANVEEFYEVYKGVLHEYPGMVNELCSGPVIAMEISSRGNQATVAEAFRETCGPMDPEIARHLRPRTLRALFGLTKVQNAVHCTDLPEDAPLEVEYFFKILDR</sequence>
<feature type="domain" description="DM10" evidence="10">
    <location>
        <begin position="2"/>
        <end position="91"/>
    </location>
</feature>
<comment type="catalytic activity">
    <reaction evidence="9">
        <text>a 2'-deoxyribonucleoside 5'-diphosphate + ATP = a 2'-deoxyribonucleoside 5'-triphosphate + ADP</text>
        <dbReference type="Rhea" id="RHEA:44640"/>
        <dbReference type="ChEBI" id="CHEBI:30616"/>
        <dbReference type="ChEBI" id="CHEBI:61560"/>
        <dbReference type="ChEBI" id="CHEBI:73316"/>
        <dbReference type="ChEBI" id="CHEBI:456216"/>
        <dbReference type="EC" id="2.7.4.6"/>
    </reaction>
</comment>
<dbReference type="SMART" id="SM00562">
    <property type="entry name" value="NDK"/>
    <property type="match status" value="2"/>
</dbReference>
<dbReference type="InterPro" id="IPR001564">
    <property type="entry name" value="Nucleoside_diP_kinase"/>
</dbReference>
<dbReference type="InterPro" id="IPR023005">
    <property type="entry name" value="Nucleoside_diP_kinase_AS"/>
</dbReference>
<dbReference type="GO" id="GO:0006228">
    <property type="term" value="P:UTP biosynthetic process"/>
    <property type="evidence" value="ECO:0007669"/>
    <property type="project" value="InterPro"/>
</dbReference>
<keyword evidence="6 9" id="KW-0067">ATP-binding</keyword>
<dbReference type="SMART" id="SM00676">
    <property type="entry name" value="DM10"/>
    <property type="match status" value="1"/>
</dbReference>
<dbReference type="FunFam" id="3.30.70.141:FF:000004">
    <property type="entry name" value="Nucleoside diphosphate kinase 7"/>
    <property type="match status" value="1"/>
</dbReference>
<feature type="binding site" evidence="7">
    <location>
        <position position="173"/>
    </location>
    <ligand>
        <name>ATP</name>
        <dbReference type="ChEBI" id="CHEBI:30616"/>
    </ligand>
</feature>
<dbReference type="GO" id="GO:0004550">
    <property type="term" value="F:nucleoside diphosphate kinase activity"/>
    <property type="evidence" value="ECO:0007669"/>
    <property type="project" value="UniProtKB-EC"/>
</dbReference>
<feature type="binding site" evidence="7">
    <location>
        <position position="193"/>
    </location>
    <ligand>
        <name>ATP</name>
        <dbReference type="ChEBI" id="CHEBI:30616"/>
    </ligand>
</feature>
<dbReference type="InterPro" id="IPR036850">
    <property type="entry name" value="NDK-like_dom_sf"/>
</dbReference>
<dbReference type="PROSITE" id="PS51336">
    <property type="entry name" value="DM10"/>
    <property type="match status" value="1"/>
</dbReference>
<evidence type="ECO:0000259" key="10">
    <source>
        <dbReference type="PROSITE" id="PS51336"/>
    </source>
</evidence>
<dbReference type="GO" id="GO:0006241">
    <property type="term" value="P:CTP biosynthetic process"/>
    <property type="evidence" value="ECO:0007669"/>
    <property type="project" value="InterPro"/>
</dbReference>
<evidence type="ECO:0000256" key="3">
    <source>
        <dbReference type="ARBA" id="ARBA00023212"/>
    </source>
</evidence>
<comment type="similarity">
    <text evidence="7 8">Belongs to the NDK family.</text>
</comment>
<comment type="caution">
    <text evidence="7">Lacks conserved residue(s) required for the propagation of feature annotation.</text>
</comment>
<protein>
    <recommendedName>
        <fullName evidence="9">Nucleoside diphosphate kinase</fullName>
        <ecNumber evidence="9">2.7.4.6</ecNumber>
    </recommendedName>
</protein>
<evidence type="ECO:0000313" key="12">
    <source>
        <dbReference type="Proteomes" id="UP000735302"/>
    </source>
</evidence>
<feature type="active site" description="Pros-phosphohistidine intermediate" evidence="5 7">
    <location>
        <position position="206"/>
    </location>
</feature>
<dbReference type="InterPro" id="IPR006602">
    <property type="entry name" value="DM10_dom"/>
</dbReference>
<comment type="caution">
    <text evidence="11">The sequence shown here is derived from an EMBL/GenBank/DDBJ whole genome shotgun (WGS) entry which is preliminary data.</text>
</comment>
<dbReference type="CDD" id="cd04412">
    <property type="entry name" value="NDPk7B"/>
    <property type="match status" value="1"/>
</dbReference>
<feature type="binding site" evidence="7">
    <location>
        <position position="99"/>
    </location>
    <ligand>
        <name>ATP</name>
        <dbReference type="ChEBI" id="CHEBI:30616"/>
    </ligand>
</feature>
<reference evidence="11 12" key="1">
    <citation type="journal article" date="2021" name="Elife">
        <title>Chloroplast acquisition without the gene transfer in kleptoplastic sea slugs, Plakobranchus ocellatus.</title>
        <authorList>
            <person name="Maeda T."/>
            <person name="Takahashi S."/>
            <person name="Yoshida T."/>
            <person name="Shimamura S."/>
            <person name="Takaki Y."/>
            <person name="Nagai Y."/>
            <person name="Toyoda A."/>
            <person name="Suzuki Y."/>
            <person name="Arimoto A."/>
            <person name="Ishii H."/>
            <person name="Satoh N."/>
            <person name="Nishiyama T."/>
            <person name="Hasebe M."/>
            <person name="Maruyama T."/>
            <person name="Minagawa J."/>
            <person name="Obokata J."/>
            <person name="Shigenobu S."/>
        </authorList>
    </citation>
    <scope>NUCLEOTIDE SEQUENCE [LARGE SCALE GENOMIC DNA]</scope>
</reference>
<keyword evidence="3" id="KW-0206">Cytoskeleton</keyword>
<dbReference type="PROSITE" id="PS51374">
    <property type="entry name" value="NDPK_LIKE"/>
    <property type="match status" value="2"/>
</dbReference>
<feature type="binding site" evidence="7">
    <location>
        <position position="145"/>
    </location>
    <ligand>
        <name>ATP</name>
        <dbReference type="ChEBI" id="CHEBI:30616"/>
    </ligand>
</feature>
<keyword evidence="9" id="KW-0808">Transferase</keyword>
<evidence type="ECO:0000256" key="9">
    <source>
        <dbReference type="RuleBase" id="RU004013"/>
    </source>
</evidence>
<keyword evidence="2" id="KW-0963">Cytoplasm</keyword>
<keyword evidence="4" id="KW-0966">Cell projection</keyword>
<evidence type="ECO:0000256" key="7">
    <source>
        <dbReference type="PROSITE-ProRule" id="PRU00706"/>
    </source>
</evidence>
<dbReference type="GO" id="GO:0006183">
    <property type="term" value="P:GTP biosynthetic process"/>
    <property type="evidence" value="ECO:0007669"/>
    <property type="project" value="InterPro"/>
</dbReference>
<dbReference type="InterPro" id="IPR037993">
    <property type="entry name" value="NDPk7B"/>
</dbReference>
<dbReference type="InterPro" id="IPR011410">
    <property type="entry name" value="NDPK7"/>
</dbReference>
<dbReference type="GO" id="GO:0005524">
    <property type="term" value="F:ATP binding"/>
    <property type="evidence" value="ECO:0007669"/>
    <property type="project" value="UniProtKB-KW"/>
</dbReference>
<keyword evidence="6 9" id="KW-0547">Nucleotide-binding</keyword>
<gene>
    <name evidence="11" type="ORF">PoB_000060500</name>
</gene>
<dbReference type="PRINTS" id="PR01243">
    <property type="entry name" value="NUCDPKINASE"/>
</dbReference>
<dbReference type="PROSITE" id="PS00469">
    <property type="entry name" value="NDPK"/>
    <property type="match status" value="1"/>
</dbReference>
<evidence type="ECO:0000256" key="6">
    <source>
        <dbReference type="PIRSR" id="PIRSR036503-51"/>
    </source>
</evidence>
<organism evidence="11 12">
    <name type="scientific">Plakobranchus ocellatus</name>
    <dbReference type="NCBI Taxonomy" id="259542"/>
    <lineage>
        <taxon>Eukaryota</taxon>
        <taxon>Metazoa</taxon>
        <taxon>Spiralia</taxon>
        <taxon>Lophotrochozoa</taxon>
        <taxon>Mollusca</taxon>
        <taxon>Gastropoda</taxon>
        <taxon>Heterobranchia</taxon>
        <taxon>Euthyneura</taxon>
        <taxon>Panpulmonata</taxon>
        <taxon>Sacoglossa</taxon>
        <taxon>Placobranchoidea</taxon>
        <taxon>Plakobranchidae</taxon>
        <taxon>Plakobranchus</taxon>
    </lineage>
</organism>
<dbReference type="Pfam" id="PF00334">
    <property type="entry name" value="NDK"/>
    <property type="match status" value="2"/>
</dbReference>
<dbReference type="PANTHER" id="PTHR43109:SF2">
    <property type="entry name" value="NUCLEOSIDE DIPHOSPHATE KINASE 7"/>
    <property type="match status" value="1"/>
</dbReference>
<dbReference type="GO" id="GO:0005879">
    <property type="term" value="C:axonemal microtubule"/>
    <property type="evidence" value="ECO:0007669"/>
    <property type="project" value="TreeGrafter"/>
</dbReference>
<keyword evidence="12" id="KW-1185">Reference proteome</keyword>
<keyword evidence="9" id="KW-0418">Kinase</keyword>
<proteinExistence type="inferred from homology"/>
<feature type="binding site" evidence="7">
    <location>
        <position position="179"/>
    </location>
    <ligand>
        <name>ATP</name>
        <dbReference type="ChEBI" id="CHEBI:30616"/>
    </ligand>
</feature>
<dbReference type="InterPro" id="IPR034907">
    <property type="entry name" value="NDK-like_dom"/>
</dbReference>
<dbReference type="Proteomes" id="UP000735302">
    <property type="component" value="Unassembled WGS sequence"/>
</dbReference>
<dbReference type="EC" id="2.7.4.6" evidence="9"/>
<feature type="binding site" evidence="7">
    <location>
        <position position="203"/>
    </location>
    <ligand>
        <name>ATP</name>
        <dbReference type="ChEBI" id="CHEBI:30616"/>
    </ligand>
</feature>
<dbReference type="AlphaFoldDB" id="A0AAV3XTK1"/>
<accession>A0AAV3XTK1</accession>
<dbReference type="PANTHER" id="PTHR43109">
    <property type="entry name" value="NUCLEOSIDE DIPHOSPHATE KINASE 7"/>
    <property type="match status" value="1"/>
</dbReference>
<evidence type="ECO:0000256" key="8">
    <source>
        <dbReference type="RuleBase" id="RU004011"/>
    </source>
</evidence>
<evidence type="ECO:0000256" key="5">
    <source>
        <dbReference type="PIRSR" id="PIRSR036503-50"/>
    </source>
</evidence>
<evidence type="ECO:0000256" key="1">
    <source>
        <dbReference type="ARBA" id="ARBA00004430"/>
    </source>
</evidence>
<comment type="subcellular location">
    <subcellularLocation>
        <location evidence="1">Cytoplasm</location>
        <location evidence="1">Cytoskeleton</location>
        <location evidence="1">Cilium axoneme</location>
    </subcellularLocation>
</comment>
<dbReference type="Gene3D" id="3.30.70.141">
    <property type="entry name" value="Nucleoside diphosphate kinase-like domain"/>
    <property type="match status" value="2"/>
</dbReference>
<evidence type="ECO:0000256" key="2">
    <source>
        <dbReference type="ARBA" id="ARBA00022490"/>
    </source>
</evidence>
<evidence type="ECO:0000313" key="11">
    <source>
        <dbReference type="EMBL" id="GFN74099.1"/>
    </source>
</evidence>
<dbReference type="EMBL" id="BLXT01000055">
    <property type="protein sequence ID" value="GFN74099.1"/>
    <property type="molecule type" value="Genomic_DNA"/>
</dbReference>
<feature type="active site" description="Pros-phosphohistidine intermediate" evidence="7">
    <location>
        <position position="359"/>
    </location>
</feature>
<dbReference type="PIRSF" id="PIRSF036503">
    <property type="entry name" value="NDK7"/>
    <property type="match status" value="1"/>
</dbReference>
<evidence type="ECO:0000256" key="4">
    <source>
        <dbReference type="ARBA" id="ARBA00023273"/>
    </source>
</evidence>